<protein>
    <recommendedName>
        <fullName evidence="3">Phage tail protein</fullName>
    </recommendedName>
</protein>
<dbReference type="InterPro" id="IPR044000">
    <property type="entry name" value="Phage_tube_2"/>
</dbReference>
<dbReference type="AlphaFoldDB" id="A0A2B7YID6"/>
<evidence type="ECO:0008006" key="3">
    <source>
        <dbReference type="Google" id="ProtNLM"/>
    </source>
</evidence>
<proteinExistence type="predicted"/>
<accession>A0A2B7YID6</accession>
<sequence length="315" mass="34477">MNLKIGIGVQADEKTKATTITQLRATESNLKPTFNKVDSEDFNGSSYKGDSVVVTESASGNITCHLTPETLKLLFDGFGYKLATGNAGITDPKLTVTDFARATETGKVEKYFTIVEQNLEDGEERVLIGCQINNITFNISQGAYITVNLEVIGYEHKYEDGSLTTIKPLKDYDKRLTCIDATLKLATSDVSANTQSIEITLNNNLEAKYGLGSRAATRIVRNGKIEANANLTFNAYDKAIYKKAYENLLSGDTAEAVINMQTKDKKYIGIYLHKLGTSNVEFTDKNASGGLTQELNIQYDPTNKTPITFALGTVN</sequence>
<evidence type="ECO:0000313" key="2">
    <source>
        <dbReference type="Proteomes" id="UP000222862"/>
    </source>
</evidence>
<name>A0A2B7YID6_FUSNP</name>
<gene>
    <name evidence="1" type="ORF">RN96_10660</name>
</gene>
<dbReference type="Proteomes" id="UP000222862">
    <property type="component" value="Unassembled WGS sequence"/>
</dbReference>
<reference evidence="1 2" key="1">
    <citation type="submission" date="2017-06" db="EMBL/GenBank/DDBJ databases">
        <title>Genome sequencing of Fusobacterium nucleatum subsp. polymorphum KCOM 1232 (=ChDC F37).</title>
        <authorList>
            <person name="Kook J.-K."/>
            <person name="Park S.-N."/>
            <person name="Lim Y.K."/>
            <person name="Roh H."/>
        </authorList>
    </citation>
    <scope>NUCLEOTIDE SEQUENCE [LARGE SCALE GENOMIC DNA]</scope>
    <source>
        <strain evidence="2">KCOM 1232 ( ChDC F37)</strain>
    </source>
</reference>
<dbReference type="Pfam" id="PF18906">
    <property type="entry name" value="Phage_tube_2"/>
    <property type="match status" value="1"/>
</dbReference>
<evidence type="ECO:0000313" key="1">
    <source>
        <dbReference type="EMBL" id="PGH20628.1"/>
    </source>
</evidence>
<dbReference type="EMBL" id="NJGI01000005">
    <property type="protein sequence ID" value="PGH20628.1"/>
    <property type="molecule type" value="Genomic_DNA"/>
</dbReference>
<comment type="caution">
    <text evidence="1">The sequence shown here is derived from an EMBL/GenBank/DDBJ whole genome shotgun (WGS) entry which is preliminary data.</text>
</comment>
<dbReference type="RefSeq" id="WP_098703399.1">
    <property type="nucleotide sequence ID" value="NZ_NJGI01000005.1"/>
</dbReference>
<organism evidence="1 2">
    <name type="scientific">Fusobacterium nucleatum subsp. polymorphum</name>
    <name type="common">Fusobacterium polymorphum</name>
    <dbReference type="NCBI Taxonomy" id="76857"/>
    <lineage>
        <taxon>Bacteria</taxon>
        <taxon>Fusobacteriati</taxon>
        <taxon>Fusobacteriota</taxon>
        <taxon>Fusobacteriia</taxon>
        <taxon>Fusobacteriales</taxon>
        <taxon>Fusobacteriaceae</taxon>
        <taxon>Fusobacterium</taxon>
    </lineage>
</organism>